<evidence type="ECO:0000256" key="3">
    <source>
        <dbReference type="ARBA" id="ARBA00022771"/>
    </source>
</evidence>
<keyword evidence="7" id="KW-0812">Transmembrane</keyword>
<keyword evidence="3" id="KW-0863">Zinc-finger</keyword>
<evidence type="ECO:0000256" key="1">
    <source>
        <dbReference type="ARBA" id="ARBA00004123"/>
    </source>
</evidence>
<dbReference type="GO" id="GO:0003677">
    <property type="term" value="F:DNA binding"/>
    <property type="evidence" value="ECO:0007669"/>
    <property type="project" value="InterPro"/>
</dbReference>
<accession>A0A9W6ZHH7</accession>
<keyword evidence="5" id="KW-0539">Nucleus</keyword>
<evidence type="ECO:0000256" key="5">
    <source>
        <dbReference type="ARBA" id="ARBA00023242"/>
    </source>
</evidence>
<feature type="compositionally biased region" description="Low complexity" evidence="6">
    <location>
        <begin position="12"/>
        <end position="21"/>
    </location>
</feature>
<comment type="subcellular location">
    <subcellularLocation>
        <location evidence="1">Nucleus</location>
    </subcellularLocation>
</comment>
<feature type="compositionally biased region" description="Basic and acidic residues" evidence="6">
    <location>
        <begin position="1"/>
        <end position="11"/>
    </location>
</feature>
<evidence type="ECO:0000313" key="9">
    <source>
        <dbReference type="EMBL" id="GMH50140.1"/>
    </source>
</evidence>
<dbReference type="Gene3D" id="3.30.1740.10">
    <property type="entry name" value="Zinc finger, PARP-type"/>
    <property type="match status" value="1"/>
</dbReference>
<feature type="compositionally biased region" description="Acidic residues" evidence="6">
    <location>
        <begin position="42"/>
        <end position="53"/>
    </location>
</feature>
<organism evidence="9 10">
    <name type="scientific">Triparma laevis f. longispina</name>
    <dbReference type="NCBI Taxonomy" id="1714387"/>
    <lineage>
        <taxon>Eukaryota</taxon>
        <taxon>Sar</taxon>
        <taxon>Stramenopiles</taxon>
        <taxon>Ochrophyta</taxon>
        <taxon>Bolidophyceae</taxon>
        <taxon>Parmales</taxon>
        <taxon>Triparmaceae</taxon>
        <taxon>Triparma</taxon>
    </lineage>
</organism>
<feature type="domain" description="PARP-type" evidence="8">
    <location>
        <begin position="69"/>
        <end position="155"/>
    </location>
</feature>
<feature type="compositionally biased region" description="Acidic residues" evidence="6">
    <location>
        <begin position="161"/>
        <end position="174"/>
    </location>
</feature>
<feature type="region of interest" description="Disordered" evidence="6">
    <location>
        <begin position="1"/>
        <end position="53"/>
    </location>
</feature>
<reference evidence="10" key="1">
    <citation type="journal article" date="2023" name="Commun. Biol.">
        <title>Genome analysis of Parmales, the sister group of diatoms, reveals the evolutionary specialization of diatoms from phago-mixotrophs to photoautotrophs.</title>
        <authorList>
            <person name="Ban H."/>
            <person name="Sato S."/>
            <person name="Yoshikawa S."/>
            <person name="Yamada K."/>
            <person name="Nakamura Y."/>
            <person name="Ichinomiya M."/>
            <person name="Sato N."/>
            <person name="Blanc-Mathieu R."/>
            <person name="Endo H."/>
            <person name="Kuwata A."/>
            <person name="Ogata H."/>
        </authorList>
    </citation>
    <scope>NUCLEOTIDE SEQUENCE [LARGE SCALE GENOMIC DNA]</scope>
    <source>
        <strain evidence="10">NIES 3700</strain>
    </source>
</reference>
<dbReference type="GO" id="GO:0008270">
    <property type="term" value="F:zinc ion binding"/>
    <property type="evidence" value="ECO:0007669"/>
    <property type="project" value="UniProtKB-KW"/>
</dbReference>
<sequence length="292" mass="31942">MSSHENSDDSSTHSASTDNTNQYEEEEDNNSDANSDVRVFGDDDDEDSDDSSVEPEYFLDVTPVEDNYGCHGCKQGFREGEVRIGVHFPDDEEEDVSYQHIACLTPNEVFAGIQATHGLIKGPTDTLPPYCKIPGFEDLAEELKNDVSSVLEALANDYVGEDGEEEQDEEENSDSDALIRPSRSSPPSVLERLSNEDEADLNTAKRSRSRARSTEPPALTETPHANLSVLTFPPSPTELNSKTLFSLTSHEINPEAHVTFSHVAVGLLMSFALVAVWVSANDGISTSFVLVN</sequence>
<dbReference type="AlphaFoldDB" id="A0A9W6ZHH7"/>
<evidence type="ECO:0000256" key="2">
    <source>
        <dbReference type="ARBA" id="ARBA00022723"/>
    </source>
</evidence>
<keyword evidence="7" id="KW-0472">Membrane</keyword>
<comment type="caution">
    <text evidence="9">The sequence shown here is derived from an EMBL/GenBank/DDBJ whole genome shotgun (WGS) entry which is preliminary data.</text>
</comment>
<evidence type="ECO:0000256" key="4">
    <source>
        <dbReference type="ARBA" id="ARBA00022833"/>
    </source>
</evidence>
<keyword evidence="7" id="KW-1133">Transmembrane helix</keyword>
<protein>
    <recommendedName>
        <fullName evidence="8">PARP-type domain-containing protein</fullName>
    </recommendedName>
</protein>
<feature type="transmembrane region" description="Helical" evidence="7">
    <location>
        <begin position="260"/>
        <end position="280"/>
    </location>
</feature>
<evidence type="ECO:0000256" key="7">
    <source>
        <dbReference type="SAM" id="Phobius"/>
    </source>
</evidence>
<name>A0A9W6ZHH7_9STRA</name>
<keyword evidence="4" id="KW-0862">Zinc</keyword>
<feature type="region of interest" description="Disordered" evidence="6">
    <location>
        <begin position="161"/>
        <end position="227"/>
    </location>
</feature>
<dbReference type="PROSITE" id="PS50064">
    <property type="entry name" value="ZF_PARP_2"/>
    <property type="match status" value="1"/>
</dbReference>
<evidence type="ECO:0000313" key="10">
    <source>
        <dbReference type="Proteomes" id="UP001165122"/>
    </source>
</evidence>
<dbReference type="GO" id="GO:0005634">
    <property type="term" value="C:nucleus"/>
    <property type="evidence" value="ECO:0007669"/>
    <property type="project" value="UniProtKB-SubCell"/>
</dbReference>
<evidence type="ECO:0000256" key="6">
    <source>
        <dbReference type="SAM" id="MobiDB-lite"/>
    </source>
</evidence>
<keyword evidence="10" id="KW-1185">Reference proteome</keyword>
<dbReference type="InterPro" id="IPR036957">
    <property type="entry name" value="Znf_PARP_sf"/>
</dbReference>
<proteinExistence type="predicted"/>
<dbReference type="EMBL" id="BRXW01000393">
    <property type="protein sequence ID" value="GMH50140.1"/>
    <property type="molecule type" value="Genomic_DNA"/>
</dbReference>
<dbReference type="Proteomes" id="UP001165122">
    <property type="component" value="Unassembled WGS sequence"/>
</dbReference>
<keyword evidence="2" id="KW-0479">Metal-binding</keyword>
<dbReference type="OrthoDB" id="10618951at2759"/>
<dbReference type="InterPro" id="IPR001510">
    <property type="entry name" value="Znf_PARP"/>
</dbReference>
<gene>
    <name evidence="9" type="ORF">TrLO_g9417</name>
</gene>
<evidence type="ECO:0000259" key="8">
    <source>
        <dbReference type="PROSITE" id="PS50064"/>
    </source>
</evidence>